<dbReference type="Pfam" id="PF17783">
    <property type="entry name" value="WHD_CvfB"/>
    <property type="match status" value="1"/>
</dbReference>
<evidence type="ECO:0000256" key="1">
    <source>
        <dbReference type="PIRNR" id="PIRNR012524"/>
    </source>
</evidence>
<reference evidence="3" key="1">
    <citation type="submission" date="2022-03" db="EMBL/GenBank/DDBJ databases">
        <title>Description of Abyssus ytuae gen. nov., sp. nov., a novel member of the family Flavobacteriaceae isolated from the sediment of Mariana Trench.</title>
        <authorList>
            <person name="Zhang J."/>
            <person name="Xu X."/>
        </authorList>
    </citation>
    <scope>NUCLEOTIDE SEQUENCE</scope>
    <source>
        <strain evidence="3">MT3330</strain>
    </source>
</reference>
<evidence type="ECO:0000313" key="4">
    <source>
        <dbReference type="Proteomes" id="UP000831290"/>
    </source>
</evidence>
<evidence type="ECO:0000313" key="3">
    <source>
        <dbReference type="EMBL" id="UOB17308.1"/>
    </source>
</evidence>
<dbReference type="PIRSF" id="PIRSF012524">
    <property type="entry name" value="YitL_S1"/>
    <property type="match status" value="1"/>
</dbReference>
<organism evidence="3 4">
    <name type="scientific">Abyssalbus ytuae</name>
    <dbReference type="NCBI Taxonomy" id="2926907"/>
    <lineage>
        <taxon>Bacteria</taxon>
        <taxon>Pseudomonadati</taxon>
        <taxon>Bacteroidota</taxon>
        <taxon>Flavobacteriia</taxon>
        <taxon>Flavobacteriales</taxon>
        <taxon>Flavobacteriaceae</taxon>
        <taxon>Abyssalbus</taxon>
    </lineage>
</organism>
<feature type="domain" description="S1 motif" evidence="2">
    <location>
        <begin position="144"/>
        <end position="206"/>
    </location>
</feature>
<dbReference type="InterPro" id="IPR040764">
    <property type="entry name" value="CvfB_WH"/>
</dbReference>
<comment type="similarity">
    <text evidence="1">Belongs to the CvfB family.</text>
</comment>
<dbReference type="SMART" id="SM00316">
    <property type="entry name" value="S1"/>
    <property type="match status" value="2"/>
</dbReference>
<dbReference type="Gene3D" id="2.40.50.140">
    <property type="entry name" value="Nucleic acid-binding proteins"/>
    <property type="match status" value="2"/>
</dbReference>
<name>A0A9E6ZT16_9FLAO</name>
<gene>
    <name evidence="3" type="ORF">MQE35_16425</name>
</gene>
<dbReference type="RefSeq" id="WP_255842674.1">
    <property type="nucleotide sequence ID" value="NZ_CP094358.1"/>
</dbReference>
<dbReference type="KEGG" id="fbm:MQE35_16425"/>
<dbReference type="InterPro" id="IPR014464">
    <property type="entry name" value="CvfB_fam"/>
</dbReference>
<evidence type="ECO:0000259" key="2">
    <source>
        <dbReference type="SMART" id="SM00316"/>
    </source>
</evidence>
<sequence length="276" mass="31709">MIKIGEYNTLKILRDTSVGLYLGDNENNDVLLPNKYVPDAFEMGDEITVFCYLDNDERPIATTLKPYIKLNDFALLKVAEVNKIGAFLDWGLEKHLFVPFREQAGKMEKGKKYLIYMFLDEKTGRLVGSSKTNQFINNDNLTVREKEEVSLIVSRYTELGIEVIINRQHKGLIYKNEVFQKLSLGQHLKGYVNKIRSDNKIDISLQKTGYKNIEPSAQKLLEKLKNNDGFLALNDKSDPEAIKSELEMSKKNFKKALGNLYKQKLVLIKEEGIYLT</sequence>
<dbReference type="PANTHER" id="PTHR37296:SF1">
    <property type="entry name" value="CONSERVED VIRULENCE FACTOR B"/>
    <property type="match status" value="1"/>
</dbReference>
<keyword evidence="4" id="KW-1185">Reference proteome</keyword>
<feature type="domain" description="S1 motif" evidence="2">
    <location>
        <begin position="3"/>
        <end position="65"/>
    </location>
</feature>
<dbReference type="Proteomes" id="UP000831290">
    <property type="component" value="Chromosome"/>
</dbReference>
<dbReference type="InterPro" id="IPR039566">
    <property type="entry name" value="CvfB_S1_st"/>
</dbReference>
<dbReference type="EMBL" id="CP094358">
    <property type="protein sequence ID" value="UOB17308.1"/>
    <property type="molecule type" value="Genomic_DNA"/>
</dbReference>
<dbReference type="InterPro" id="IPR003029">
    <property type="entry name" value="S1_domain"/>
</dbReference>
<dbReference type="InterPro" id="IPR012340">
    <property type="entry name" value="NA-bd_OB-fold"/>
</dbReference>
<accession>A0A9E6ZT16</accession>
<dbReference type="PANTHER" id="PTHR37296">
    <property type="entry name" value="CONSERVED VIRULENCE FACTOR B"/>
    <property type="match status" value="1"/>
</dbReference>
<protein>
    <submittedName>
        <fullName evidence="3">S1-like domain-containing RNA-binding protein</fullName>
    </submittedName>
</protein>
<dbReference type="InterPro" id="IPR036388">
    <property type="entry name" value="WH-like_DNA-bd_sf"/>
</dbReference>
<dbReference type="Pfam" id="PF13509">
    <property type="entry name" value="S1_2"/>
    <property type="match status" value="1"/>
</dbReference>
<dbReference type="AlphaFoldDB" id="A0A9E6ZT16"/>
<proteinExistence type="inferred from homology"/>
<dbReference type="GO" id="GO:0003676">
    <property type="term" value="F:nucleic acid binding"/>
    <property type="evidence" value="ECO:0007669"/>
    <property type="project" value="InterPro"/>
</dbReference>
<dbReference type="Gene3D" id="1.10.10.10">
    <property type="entry name" value="Winged helix-like DNA-binding domain superfamily/Winged helix DNA-binding domain"/>
    <property type="match status" value="1"/>
</dbReference>